<organism evidence="1 2">
    <name type="scientific">Sagittula salina</name>
    <dbReference type="NCBI Taxonomy" id="2820268"/>
    <lineage>
        <taxon>Bacteria</taxon>
        <taxon>Pseudomonadati</taxon>
        <taxon>Pseudomonadota</taxon>
        <taxon>Alphaproteobacteria</taxon>
        <taxon>Rhodobacterales</taxon>
        <taxon>Roseobacteraceae</taxon>
        <taxon>Sagittula</taxon>
    </lineage>
</organism>
<keyword evidence="2" id="KW-1185">Reference proteome</keyword>
<comment type="caution">
    <text evidence="1">The sequence shown here is derived from an EMBL/GenBank/DDBJ whole genome shotgun (WGS) entry which is preliminary data.</text>
</comment>
<evidence type="ECO:0000313" key="1">
    <source>
        <dbReference type="EMBL" id="MBP0483967.1"/>
    </source>
</evidence>
<dbReference type="Proteomes" id="UP000675940">
    <property type="component" value="Unassembled WGS sequence"/>
</dbReference>
<protein>
    <submittedName>
        <fullName evidence="1">Uncharacterized protein</fullName>
    </submittedName>
</protein>
<proteinExistence type="predicted"/>
<evidence type="ECO:0000313" key="2">
    <source>
        <dbReference type="Proteomes" id="UP000675940"/>
    </source>
</evidence>
<dbReference type="AlphaFoldDB" id="A0A940MS21"/>
<reference evidence="1" key="1">
    <citation type="submission" date="2021-03" db="EMBL/GenBank/DDBJ databases">
        <title>Sagittula salina sp. nov. strain M10.9X isolated from the marine waste.</title>
        <authorList>
            <person name="Satari L."/>
            <person name="Molina-Menor E."/>
            <person name="Vidal-Verdu A."/>
            <person name="Pascual J."/>
            <person name="Pereto J."/>
            <person name="Porcar M."/>
        </authorList>
    </citation>
    <scope>NUCLEOTIDE SEQUENCE</scope>
    <source>
        <strain evidence="1">M10.9X</strain>
    </source>
</reference>
<sequence length="187" mass="20826">MAESDARKTALARRDAAMSTVLTMDEWTLPDLIRNLRLPEGTAQRYITYWLAEGLIVITRKEANRRYFIAAARRETLGASPAPAATPEANMWRSMRYLQHFTHLDIAMHSNAGGVEISRGKARAYCLALFEAGFLKVRGQAVPGKQETHYQLVRNTGPNAPVVERVTVVADSNSGERWLAGAKQVRT</sequence>
<name>A0A940MS21_9RHOB</name>
<dbReference type="EMBL" id="JAGISH010000009">
    <property type="protein sequence ID" value="MBP0483967.1"/>
    <property type="molecule type" value="Genomic_DNA"/>
</dbReference>
<accession>A0A940MS21</accession>
<gene>
    <name evidence="1" type="ORF">J5474_15915</name>
</gene>
<dbReference type="RefSeq" id="WP_209361917.1">
    <property type="nucleotide sequence ID" value="NZ_JAGISH010000009.1"/>
</dbReference>